<name>A0AAV0APQ0_PHAPC</name>
<dbReference type="EMBL" id="CALTRL010000767">
    <property type="protein sequence ID" value="CAH7669578.1"/>
    <property type="molecule type" value="Genomic_DNA"/>
</dbReference>
<sequence length="80" mass="9260">MLLEPIGDIKDHEISITLEHERPYPPVLRRPAYPASPQRRIAIEEHLQDLHDMNILRKIGHNEVVEITTPVIIAWHNGKS</sequence>
<evidence type="ECO:0000313" key="1">
    <source>
        <dbReference type="EMBL" id="CAH7669578.1"/>
    </source>
</evidence>
<organism evidence="1 2">
    <name type="scientific">Phakopsora pachyrhizi</name>
    <name type="common">Asian soybean rust disease fungus</name>
    <dbReference type="NCBI Taxonomy" id="170000"/>
    <lineage>
        <taxon>Eukaryota</taxon>
        <taxon>Fungi</taxon>
        <taxon>Dikarya</taxon>
        <taxon>Basidiomycota</taxon>
        <taxon>Pucciniomycotina</taxon>
        <taxon>Pucciniomycetes</taxon>
        <taxon>Pucciniales</taxon>
        <taxon>Phakopsoraceae</taxon>
        <taxon>Phakopsora</taxon>
    </lineage>
</organism>
<reference evidence="1" key="1">
    <citation type="submission" date="2022-06" db="EMBL/GenBank/DDBJ databases">
        <authorList>
            <consortium name="SYNGENTA / RWTH Aachen University"/>
        </authorList>
    </citation>
    <scope>NUCLEOTIDE SEQUENCE</scope>
</reference>
<protein>
    <submittedName>
        <fullName evidence="1">Uncharacterized protein</fullName>
    </submittedName>
</protein>
<keyword evidence="2" id="KW-1185">Reference proteome</keyword>
<comment type="caution">
    <text evidence="1">The sequence shown here is derived from an EMBL/GenBank/DDBJ whole genome shotgun (WGS) entry which is preliminary data.</text>
</comment>
<gene>
    <name evidence="1" type="ORF">PPACK8108_LOCUS4217</name>
</gene>
<evidence type="ECO:0000313" key="2">
    <source>
        <dbReference type="Proteomes" id="UP001153365"/>
    </source>
</evidence>
<accession>A0AAV0APQ0</accession>
<dbReference type="Proteomes" id="UP001153365">
    <property type="component" value="Unassembled WGS sequence"/>
</dbReference>
<dbReference type="AlphaFoldDB" id="A0AAV0APQ0"/>
<proteinExistence type="predicted"/>